<comment type="caution">
    <text evidence="2">The sequence shown here is derived from an EMBL/GenBank/DDBJ whole genome shotgun (WGS) entry which is preliminary data.</text>
</comment>
<dbReference type="EMBL" id="JNSL01000115">
    <property type="protein sequence ID" value="KGA15391.1"/>
    <property type="molecule type" value="Genomic_DNA"/>
</dbReference>
<dbReference type="InterPro" id="IPR037523">
    <property type="entry name" value="VOC_core"/>
</dbReference>
<feature type="domain" description="VOC" evidence="1">
    <location>
        <begin position="7"/>
        <end position="133"/>
    </location>
</feature>
<accession>A0A094QLK5</accession>
<proteinExistence type="predicted"/>
<dbReference type="CDD" id="cd06587">
    <property type="entry name" value="VOC"/>
    <property type="match status" value="1"/>
</dbReference>
<reference evidence="2" key="1">
    <citation type="submission" date="2014-06" db="EMBL/GenBank/DDBJ databases">
        <title>Key roles for freshwater Actinobacteria revealed by deep metagenomic sequencing.</title>
        <authorList>
            <person name="Ghai R."/>
            <person name="Mizuno C.M."/>
            <person name="Picazo A."/>
            <person name="Camacho A."/>
            <person name="Rodriguez-Valera F."/>
        </authorList>
    </citation>
    <scope>NUCLEOTIDE SEQUENCE</scope>
</reference>
<protein>
    <recommendedName>
        <fullName evidence="1">VOC domain-containing protein</fullName>
    </recommendedName>
</protein>
<dbReference type="SUPFAM" id="SSF54593">
    <property type="entry name" value="Glyoxalase/Bleomycin resistance protein/Dihydroxybiphenyl dioxygenase"/>
    <property type="match status" value="1"/>
</dbReference>
<dbReference type="PROSITE" id="PS51819">
    <property type="entry name" value="VOC"/>
    <property type="match status" value="1"/>
</dbReference>
<dbReference type="InterPro" id="IPR029068">
    <property type="entry name" value="Glyas_Bleomycin-R_OHBP_Dase"/>
</dbReference>
<dbReference type="AlphaFoldDB" id="A0A094QLK5"/>
<evidence type="ECO:0000313" key="2">
    <source>
        <dbReference type="EMBL" id="KGA15391.1"/>
    </source>
</evidence>
<gene>
    <name evidence="2" type="ORF">GM51_15035</name>
</gene>
<evidence type="ECO:0000259" key="1">
    <source>
        <dbReference type="PROSITE" id="PS51819"/>
    </source>
</evidence>
<name>A0A094QLK5_9ZZZZ</name>
<organism evidence="2">
    <name type="scientific">freshwater metagenome</name>
    <dbReference type="NCBI Taxonomy" id="449393"/>
    <lineage>
        <taxon>unclassified sequences</taxon>
        <taxon>metagenomes</taxon>
        <taxon>ecological metagenomes</taxon>
    </lineage>
</organism>
<dbReference type="InterPro" id="IPR004360">
    <property type="entry name" value="Glyas_Fos-R_dOase_dom"/>
</dbReference>
<dbReference type="Gene3D" id="3.10.180.10">
    <property type="entry name" value="2,3-Dihydroxybiphenyl 1,2-Dioxygenase, domain 1"/>
    <property type="match status" value="1"/>
</dbReference>
<dbReference type="Pfam" id="PF00903">
    <property type="entry name" value="Glyoxalase"/>
    <property type="match status" value="1"/>
</dbReference>
<sequence>MTRAQLTKDSIDLGIVVCDAEKSLAFYRDLLGFEFQGEMPMPGGGTMYRLLCGTTLLKLVKANDDPARAAGGGITGACGYRYFTISVSNIEEITSACESAGHKVAVKPRELRAGITISIVEDPDGNLVEFLQVA</sequence>